<name>A0A0L6UI00_9BASI</name>
<feature type="compositionally biased region" description="Basic and acidic residues" evidence="1">
    <location>
        <begin position="64"/>
        <end position="76"/>
    </location>
</feature>
<gene>
    <name evidence="2" type="ORF">VP01_5878g1</name>
</gene>
<evidence type="ECO:0000313" key="3">
    <source>
        <dbReference type="Proteomes" id="UP000037035"/>
    </source>
</evidence>
<evidence type="ECO:0000256" key="1">
    <source>
        <dbReference type="SAM" id="MobiDB-lite"/>
    </source>
</evidence>
<keyword evidence="3" id="KW-1185">Reference proteome</keyword>
<dbReference type="AlphaFoldDB" id="A0A0L6UI00"/>
<feature type="region of interest" description="Disordered" evidence="1">
    <location>
        <begin position="52"/>
        <end position="76"/>
    </location>
</feature>
<reference evidence="2 3" key="1">
    <citation type="submission" date="2015-08" db="EMBL/GenBank/DDBJ databases">
        <title>Next Generation Sequencing and Analysis of the Genome of Puccinia sorghi L Schw, the Causal Agent of Maize Common Rust.</title>
        <authorList>
            <person name="Rochi L."/>
            <person name="Burguener G."/>
            <person name="Darino M."/>
            <person name="Turjanski A."/>
            <person name="Kreff E."/>
            <person name="Dieguez M.J."/>
            <person name="Sacco F."/>
        </authorList>
    </citation>
    <scope>NUCLEOTIDE SEQUENCE [LARGE SCALE GENOMIC DNA]</scope>
    <source>
        <strain evidence="2 3">RO10H11247</strain>
    </source>
</reference>
<organism evidence="2 3">
    <name type="scientific">Puccinia sorghi</name>
    <dbReference type="NCBI Taxonomy" id="27349"/>
    <lineage>
        <taxon>Eukaryota</taxon>
        <taxon>Fungi</taxon>
        <taxon>Dikarya</taxon>
        <taxon>Basidiomycota</taxon>
        <taxon>Pucciniomycotina</taxon>
        <taxon>Pucciniomycetes</taxon>
        <taxon>Pucciniales</taxon>
        <taxon>Pucciniaceae</taxon>
        <taxon>Puccinia</taxon>
    </lineage>
</organism>
<sequence>MGEKQEYYKHLWSKSEGPKGTTRRYKYSSPHCILYPHQSTYYLPWLLPGQEANTKATEPPPNEGEDRVSKKDKDDNLQVVMGTAPPAFTGGKALKIYNLSEIETLIGLKQCYMNSKRDKEYKVLPQYLEAETISRLDRWSPYKERTIAKTLAKIAK</sequence>
<proteinExistence type="predicted"/>
<dbReference type="Proteomes" id="UP000037035">
    <property type="component" value="Unassembled WGS sequence"/>
</dbReference>
<evidence type="ECO:0000313" key="2">
    <source>
        <dbReference type="EMBL" id="KNZ48148.1"/>
    </source>
</evidence>
<protein>
    <submittedName>
        <fullName evidence="2">Uncharacterized protein</fullName>
    </submittedName>
</protein>
<accession>A0A0L6UI00</accession>
<dbReference type="EMBL" id="LAVV01011138">
    <property type="protein sequence ID" value="KNZ48148.1"/>
    <property type="molecule type" value="Genomic_DNA"/>
</dbReference>
<comment type="caution">
    <text evidence="2">The sequence shown here is derived from an EMBL/GenBank/DDBJ whole genome shotgun (WGS) entry which is preliminary data.</text>
</comment>
<dbReference type="VEuPathDB" id="FungiDB:VP01_5878g1"/>